<sequence>MAQNKFNLEFYGGPQRSYNHVVFTPAQPGIDVKAPWNYNLGINFLTRLKQNLQLSVQAEYARNNQKTINYPNYPDMSSSFQRQISTESFGNYSVGLRYNWEKENHGFFLQPSIGITVNKFFDLISTDSITQVSYENKTEIIPNLRLEAGYKYYTNRKNYFMVGIRHQLGLQNLNPLSFYRGQSAYSTEISRSGSYTSMFVGYGINLDNWSKSKRQEYKKNKAKESKEIKRDRAWSSGAYLVGSGFLRFRPKSEREPNLGFSHISSGSLFGAGYRLNSLSVETGYATFSYANSISIPQLNTRVVLNSSSIHAIPLTLKYDFLIGDKNRLRIGSSFSTYLITGSGNDFGREGGFGGPDFNLSYVAQNSDLNGKVFFNAGVYAELPIFNSSLINFKVSQNFGSPKVGTVDLTGQIKGDPVGFKSSGTLNGFMLEMGYKLPLNLIFKKGQK</sequence>
<dbReference type="RefSeq" id="WP_184497018.1">
    <property type="nucleotide sequence ID" value="NZ_JACIJO010000003.1"/>
</dbReference>
<organism evidence="1 2">
    <name type="scientific">Algoriphagus iocasae</name>
    <dbReference type="NCBI Taxonomy" id="1836499"/>
    <lineage>
        <taxon>Bacteria</taxon>
        <taxon>Pseudomonadati</taxon>
        <taxon>Bacteroidota</taxon>
        <taxon>Cytophagia</taxon>
        <taxon>Cytophagales</taxon>
        <taxon>Cyclobacteriaceae</taxon>
        <taxon>Algoriphagus</taxon>
    </lineage>
</organism>
<gene>
    <name evidence="1" type="ORF">FHS59_003880</name>
</gene>
<keyword evidence="2" id="KW-1185">Reference proteome</keyword>
<proteinExistence type="predicted"/>
<accession>A0A841MRT5</accession>
<dbReference type="InterPro" id="IPR036709">
    <property type="entry name" value="Autotransporte_beta_dom_sf"/>
</dbReference>
<dbReference type="EMBL" id="JACIJO010000003">
    <property type="protein sequence ID" value="MBB6328237.1"/>
    <property type="molecule type" value="Genomic_DNA"/>
</dbReference>
<dbReference type="AlphaFoldDB" id="A0A841MRT5"/>
<dbReference type="SUPFAM" id="SSF103515">
    <property type="entry name" value="Autotransporter"/>
    <property type="match status" value="1"/>
</dbReference>
<evidence type="ECO:0000313" key="2">
    <source>
        <dbReference type="Proteomes" id="UP000588604"/>
    </source>
</evidence>
<protein>
    <submittedName>
        <fullName evidence="1">Uncharacterized protein</fullName>
    </submittedName>
</protein>
<evidence type="ECO:0000313" key="1">
    <source>
        <dbReference type="EMBL" id="MBB6328237.1"/>
    </source>
</evidence>
<comment type="caution">
    <text evidence="1">The sequence shown here is derived from an EMBL/GenBank/DDBJ whole genome shotgun (WGS) entry which is preliminary data.</text>
</comment>
<reference evidence="1 2" key="1">
    <citation type="submission" date="2020-08" db="EMBL/GenBank/DDBJ databases">
        <title>Genomic Encyclopedia of Type Strains, Phase IV (KMG-IV): sequencing the most valuable type-strain genomes for metagenomic binning, comparative biology and taxonomic classification.</title>
        <authorList>
            <person name="Goeker M."/>
        </authorList>
    </citation>
    <scope>NUCLEOTIDE SEQUENCE [LARGE SCALE GENOMIC DNA]</scope>
    <source>
        <strain evidence="1 2">DSM 102044</strain>
    </source>
</reference>
<dbReference type="Proteomes" id="UP000588604">
    <property type="component" value="Unassembled WGS sequence"/>
</dbReference>
<name>A0A841MRT5_9BACT</name>